<gene>
    <name evidence="1" type="ORF">N340_03423</name>
</gene>
<feature type="non-terminal residue" evidence="1">
    <location>
        <position position="55"/>
    </location>
</feature>
<proteinExistence type="predicted"/>
<organism evidence="1 2">
    <name type="scientific">Tauraco erythrolophus</name>
    <name type="common">Red-crested turaco</name>
    <dbReference type="NCBI Taxonomy" id="121530"/>
    <lineage>
        <taxon>Eukaryota</taxon>
        <taxon>Metazoa</taxon>
        <taxon>Chordata</taxon>
        <taxon>Craniata</taxon>
        <taxon>Vertebrata</taxon>
        <taxon>Euteleostomi</taxon>
        <taxon>Archelosauria</taxon>
        <taxon>Archosauria</taxon>
        <taxon>Dinosauria</taxon>
        <taxon>Saurischia</taxon>
        <taxon>Theropoda</taxon>
        <taxon>Coelurosauria</taxon>
        <taxon>Aves</taxon>
        <taxon>Neognathae</taxon>
        <taxon>Neoaves</taxon>
        <taxon>Otidimorphae</taxon>
        <taxon>Musophagiformes</taxon>
        <taxon>Musophagidae</taxon>
        <taxon>Tauraco</taxon>
    </lineage>
</organism>
<sequence length="55" mass="6533">NGCKLKEGRFRLDIRKKFFTQRVVRHWNRLPREAVDVPPLEVFKARLDEALGNLV</sequence>
<feature type="non-terminal residue" evidence="1">
    <location>
        <position position="1"/>
    </location>
</feature>
<protein>
    <recommendedName>
        <fullName evidence="3">Nidogen G2 beta-barrel domain-containing protein</fullName>
    </recommendedName>
</protein>
<accession>A0A093D908</accession>
<evidence type="ECO:0000313" key="1">
    <source>
        <dbReference type="EMBL" id="KFV21057.1"/>
    </source>
</evidence>
<reference evidence="1 2" key="1">
    <citation type="submission" date="2014-04" db="EMBL/GenBank/DDBJ databases">
        <title>Genome evolution of avian class.</title>
        <authorList>
            <person name="Zhang G."/>
            <person name="Li C."/>
        </authorList>
    </citation>
    <scope>NUCLEOTIDE SEQUENCE [LARGE SCALE GENOMIC DNA]</scope>
    <source>
        <strain evidence="1">BGI_N340</strain>
    </source>
</reference>
<evidence type="ECO:0000313" key="2">
    <source>
        <dbReference type="Proteomes" id="UP000053661"/>
    </source>
</evidence>
<dbReference type="EMBL" id="KL476225">
    <property type="protein sequence ID" value="KFV21057.1"/>
    <property type="molecule type" value="Genomic_DNA"/>
</dbReference>
<name>A0A093D908_TAUER</name>
<evidence type="ECO:0008006" key="3">
    <source>
        <dbReference type="Google" id="ProtNLM"/>
    </source>
</evidence>
<keyword evidence="2" id="KW-1185">Reference proteome</keyword>
<dbReference type="Proteomes" id="UP000053661">
    <property type="component" value="Unassembled WGS sequence"/>
</dbReference>
<dbReference type="AlphaFoldDB" id="A0A093D908"/>